<comment type="caution">
    <text evidence="4">The sequence shown here is derived from an EMBL/GenBank/DDBJ whole genome shotgun (WGS) entry which is preliminary data.</text>
</comment>
<name>A0A641AIE3_9ACTN</name>
<dbReference type="Proteomes" id="UP001515100">
    <property type="component" value="Unassembled WGS sequence"/>
</dbReference>
<evidence type="ECO:0000256" key="2">
    <source>
        <dbReference type="ARBA" id="ARBA00023163"/>
    </source>
</evidence>
<dbReference type="Pfam" id="PF13490">
    <property type="entry name" value="zf-HC2"/>
    <property type="match status" value="1"/>
</dbReference>
<evidence type="ECO:0000259" key="3">
    <source>
        <dbReference type="Pfam" id="PF13490"/>
    </source>
</evidence>
<sequence length="283" mass="29724">MPHLGADVAAYVDGQLSGSAAREAVAHLETCDACEKAVRQQRLLKSRMSTVATPEPPAALLASLAGLAADPPARESWWVRLGRSLPLRAGVVVVTASLAVVATAYAVGGSGRPGDEVQPPFNQYTADFDAPVASFDTASGDTVITAAAMDDLSEYGWACHDTLAGDLHRVSGAYTGADEVISLVYTDGSSRLNLYEQTGVLAPSTLDGFRSETMAGSRVWVRPGSPMVVTWDDDGTVFTIVTDVDHQRVERAVAELPTDSDEQGLGERVGDGLTRMSSWVGAA</sequence>
<organism evidence="4 5">
    <name type="scientific">Aeromicrobium fastidiosum</name>
    <dbReference type="NCBI Taxonomy" id="52699"/>
    <lineage>
        <taxon>Bacteria</taxon>
        <taxon>Bacillati</taxon>
        <taxon>Actinomycetota</taxon>
        <taxon>Actinomycetes</taxon>
        <taxon>Propionibacteriales</taxon>
        <taxon>Nocardioidaceae</taxon>
        <taxon>Aeromicrobium</taxon>
    </lineage>
</organism>
<protein>
    <recommendedName>
        <fullName evidence="3">Putative zinc-finger domain-containing protein</fullName>
    </recommendedName>
</protein>
<dbReference type="EMBL" id="SDPP02000006">
    <property type="protein sequence ID" value="KAA1372993.1"/>
    <property type="molecule type" value="Genomic_DNA"/>
</dbReference>
<proteinExistence type="predicted"/>
<feature type="domain" description="Putative zinc-finger" evidence="3">
    <location>
        <begin position="9"/>
        <end position="34"/>
    </location>
</feature>
<keyword evidence="5" id="KW-1185">Reference proteome</keyword>
<keyword evidence="2" id="KW-0804">Transcription</keyword>
<dbReference type="RefSeq" id="WP_129185297.1">
    <property type="nucleotide sequence ID" value="NZ_JAGIOG010000001.1"/>
</dbReference>
<dbReference type="InterPro" id="IPR041916">
    <property type="entry name" value="Anti_sigma_zinc_sf"/>
</dbReference>
<evidence type="ECO:0000313" key="4">
    <source>
        <dbReference type="EMBL" id="KAA1372993.1"/>
    </source>
</evidence>
<evidence type="ECO:0000256" key="1">
    <source>
        <dbReference type="ARBA" id="ARBA00023015"/>
    </source>
</evidence>
<gene>
    <name evidence="4" type="ORF">ESP62_018040</name>
</gene>
<dbReference type="OrthoDB" id="3743969at2"/>
<evidence type="ECO:0000313" key="5">
    <source>
        <dbReference type="Proteomes" id="UP001515100"/>
    </source>
</evidence>
<dbReference type="Gene3D" id="1.10.10.1320">
    <property type="entry name" value="Anti-sigma factor, zinc-finger domain"/>
    <property type="match status" value="1"/>
</dbReference>
<keyword evidence="1" id="KW-0805">Transcription regulation</keyword>
<accession>A0A641AIE3</accession>
<dbReference type="InterPro" id="IPR027383">
    <property type="entry name" value="Znf_put"/>
</dbReference>
<dbReference type="AlphaFoldDB" id="A0A641AIE3"/>
<reference evidence="4" key="1">
    <citation type="submission" date="2019-09" db="EMBL/GenBank/DDBJ databases">
        <authorList>
            <person name="Li J."/>
        </authorList>
    </citation>
    <scope>NUCLEOTIDE SEQUENCE [LARGE SCALE GENOMIC DNA]</scope>
    <source>
        <strain evidence="4">NRBC 14897</strain>
    </source>
</reference>